<evidence type="ECO:0000313" key="3">
    <source>
        <dbReference type="Proteomes" id="UP000239197"/>
    </source>
</evidence>
<evidence type="ECO:0000259" key="1">
    <source>
        <dbReference type="Pfam" id="PF08878"/>
    </source>
</evidence>
<dbReference type="RefSeq" id="WP_104924569.1">
    <property type="nucleotide sequence ID" value="NZ_CP019062.1"/>
</dbReference>
<keyword evidence="3" id="KW-1185">Reference proteome</keyword>
<proteinExistence type="predicted"/>
<sequence length="311" mass="35846">MTPFNSQKVIEERIKQINLRSYLVGFDINDSGSTFYRIDPLVMTILSALHEFAYGYHEGKTTNNTETLSKIIDAAKSVYKIDEYKKVKDIYCNSGSIEDDIADKYIKRGEFGELILHLILRDFHNTLPLLSKIYFKDSIGHTVHGFDAVHIEPVSKTLWLGESKLYLDPKKGISELINDVEEHFKIDYLNAEFTLISKKIKHSKETPLLDYWLDVLSAGGKLSDKLNSINIPLLCTYSCDSFTKFDDEKNSEFCQYYEEKIKSLKKYFDSKYKHPLKGHLNIILLLFPVSNKTELVKKLHQKLSLIQQIGG</sequence>
<feature type="domain" description="Anti-bacteriophage protein A/HamA C-terminal" evidence="1">
    <location>
        <begin position="8"/>
        <end position="303"/>
    </location>
</feature>
<dbReference type="OrthoDB" id="785623at2"/>
<evidence type="ECO:0000313" key="2">
    <source>
        <dbReference type="EMBL" id="AVF37212.1"/>
    </source>
</evidence>
<organism evidence="2 3">
    <name type="scientific">Rahnella sikkimica</name>
    <dbReference type="NCBI Taxonomy" id="1805933"/>
    <lineage>
        <taxon>Bacteria</taxon>
        <taxon>Pseudomonadati</taxon>
        <taxon>Pseudomonadota</taxon>
        <taxon>Gammaproteobacteria</taxon>
        <taxon>Enterobacterales</taxon>
        <taxon>Yersiniaceae</taxon>
        <taxon>Rahnella</taxon>
    </lineage>
</organism>
<protein>
    <recommendedName>
        <fullName evidence="1">Anti-bacteriophage protein A/HamA C-terminal domain-containing protein</fullName>
    </recommendedName>
</protein>
<accession>A0A2L1UW73</accession>
<name>A0A2L1UW73_9GAMM</name>
<dbReference type="InterPro" id="IPR014976">
    <property type="entry name" value="AbpA_HamA_C"/>
</dbReference>
<gene>
    <name evidence="2" type="ORF">BV494_20940</name>
</gene>
<dbReference type="AlphaFoldDB" id="A0A2L1UW73"/>
<dbReference type="Proteomes" id="UP000239197">
    <property type="component" value="Chromosome"/>
</dbReference>
<dbReference type="Pfam" id="PF08878">
    <property type="entry name" value="HamA"/>
    <property type="match status" value="1"/>
</dbReference>
<dbReference type="KEGG" id="rox:BV494_20940"/>
<reference evidence="3" key="1">
    <citation type="submission" date="2017-01" db="EMBL/GenBank/DDBJ databases">
        <title>Genome sequence of Rouxiella sp. ERMR1:05.</title>
        <authorList>
            <person name="Kumar R."/>
            <person name="Singh D."/>
            <person name="Kumar S."/>
        </authorList>
    </citation>
    <scope>NUCLEOTIDE SEQUENCE [LARGE SCALE GENOMIC DNA]</scope>
    <source>
        <strain evidence="3">ERMR1:05</strain>
    </source>
</reference>
<dbReference type="EMBL" id="CP019062">
    <property type="protein sequence ID" value="AVF37212.1"/>
    <property type="molecule type" value="Genomic_DNA"/>
</dbReference>